<protein>
    <submittedName>
        <fullName evidence="7">ABC transporter substrate-binding protein</fullName>
    </submittedName>
</protein>
<evidence type="ECO:0000256" key="1">
    <source>
        <dbReference type="ARBA" id="ARBA00010062"/>
    </source>
</evidence>
<dbReference type="Pfam" id="PF13458">
    <property type="entry name" value="Peripla_BP_6"/>
    <property type="match status" value="1"/>
</dbReference>
<keyword evidence="2" id="KW-0813">Transport</keyword>
<dbReference type="EMBL" id="JBHSMF010000010">
    <property type="protein sequence ID" value="MFC5499738.1"/>
    <property type="molecule type" value="Genomic_DNA"/>
</dbReference>
<evidence type="ECO:0000256" key="5">
    <source>
        <dbReference type="SAM" id="SignalP"/>
    </source>
</evidence>
<evidence type="ECO:0000313" key="7">
    <source>
        <dbReference type="EMBL" id="MFC5499738.1"/>
    </source>
</evidence>
<dbReference type="SUPFAM" id="SSF53822">
    <property type="entry name" value="Periplasmic binding protein-like I"/>
    <property type="match status" value="1"/>
</dbReference>
<keyword evidence="8" id="KW-1185">Reference proteome</keyword>
<name>A0ABW0NJJ4_9BURK</name>
<dbReference type="PANTHER" id="PTHR30483">
    <property type="entry name" value="LEUCINE-SPECIFIC-BINDING PROTEIN"/>
    <property type="match status" value="1"/>
</dbReference>
<feature type="chain" id="PRO_5046360342" evidence="5">
    <location>
        <begin position="24"/>
        <end position="380"/>
    </location>
</feature>
<reference evidence="8" key="1">
    <citation type="journal article" date="2019" name="Int. J. Syst. Evol. Microbiol.">
        <title>The Global Catalogue of Microorganisms (GCM) 10K type strain sequencing project: providing services to taxonomists for standard genome sequencing and annotation.</title>
        <authorList>
            <consortium name="The Broad Institute Genomics Platform"/>
            <consortium name="The Broad Institute Genome Sequencing Center for Infectious Disease"/>
            <person name="Wu L."/>
            <person name="Ma J."/>
        </authorList>
    </citation>
    <scope>NUCLEOTIDE SEQUENCE [LARGE SCALE GENOMIC DNA]</scope>
    <source>
        <strain evidence="8">CCUG 57401</strain>
    </source>
</reference>
<keyword evidence="3 5" id="KW-0732">Signal</keyword>
<dbReference type="Gene3D" id="3.40.50.2300">
    <property type="match status" value="2"/>
</dbReference>
<dbReference type="PRINTS" id="PR00337">
    <property type="entry name" value="LEUILEVALBP"/>
</dbReference>
<dbReference type="InterPro" id="IPR028081">
    <property type="entry name" value="Leu-bd"/>
</dbReference>
<sequence length="380" mass="40587">MNIPSFGRVLAAAAAMAVLAAHAQQTVNMPIVVELTGGGAVSGTNWRDGATMAIDEINAKGGILGRKIVTSVADTQSNPGVSRAQVQRAIDADPYVILGPIFSGSVKVNMLLAQQAEVPQFSGGEAAELTQMGNPYFFRTSFGQQIAMPKIVNYLADGLKAKSVAIVWVNNDFGKGGRDGFLKAAAARGIKVAADISTEQGQVDFAADVVKVKNAKPDALFIYLNEEESARMLREARKQAVAVPIIGDTNLLSQKVVELAGDAANGVRGHISLSAEAPIPAVQEFRARFLNRFKYVPDHNGIKGYTAVYAVKYATQKQGKFDRKLLAKTMHGLTITPKDEPGILMETSWDDKGEVDRISFLGEVVGGKQTMVQTLPKLGK</sequence>
<comment type="similarity">
    <text evidence="1">Belongs to the leucine-binding protein family.</text>
</comment>
<dbReference type="InterPro" id="IPR051010">
    <property type="entry name" value="BCAA_transport"/>
</dbReference>
<proteinExistence type="inferred from homology"/>
<dbReference type="CDD" id="cd06268">
    <property type="entry name" value="PBP1_ABC_transporter_LIVBP-like"/>
    <property type="match status" value="1"/>
</dbReference>
<evidence type="ECO:0000259" key="6">
    <source>
        <dbReference type="Pfam" id="PF13458"/>
    </source>
</evidence>
<comment type="caution">
    <text evidence="7">The sequence shown here is derived from an EMBL/GenBank/DDBJ whole genome shotgun (WGS) entry which is preliminary data.</text>
</comment>
<dbReference type="RefSeq" id="WP_376851989.1">
    <property type="nucleotide sequence ID" value="NZ_JBHSMF010000010.1"/>
</dbReference>
<organism evidence="7 8">
    <name type="scientific">Caenimonas terrae</name>
    <dbReference type="NCBI Taxonomy" id="696074"/>
    <lineage>
        <taxon>Bacteria</taxon>
        <taxon>Pseudomonadati</taxon>
        <taxon>Pseudomonadota</taxon>
        <taxon>Betaproteobacteria</taxon>
        <taxon>Burkholderiales</taxon>
        <taxon>Comamonadaceae</taxon>
        <taxon>Caenimonas</taxon>
    </lineage>
</organism>
<keyword evidence="4" id="KW-0029">Amino-acid transport</keyword>
<evidence type="ECO:0000256" key="2">
    <source>
        <dbReference type="ARBA" id="ARBA00022448"/>
    </source>
</evidence>
<feature type="signal peptide" evidence="5">
    <location>
        <begin position="1"/>
        <end position="23"/>
    </location>
</feature>
<evidence type="ECO:0000256" key="4">
    <source>
        <dbReference type="ARBA" id="ARBA00022970"/>
    </source>
</evidence>
<evidence type="ECO:0000313" key="8">
    <source>
        <dbReference type="Proteomes" id="UP001596037"/>
    </source>
</evidence>
<dbReference type="PANTHER" id="PTHR30483:SF6">
    <property type="entry name" value="PERIPLASMIC BINDING PROTEIN OF ABC TRANSPORTER FOR NATURAL AMINO ACIDS"/>
    <property type="match status" value="1"/>
</dbReference>
<gene>
    <name evidence="7" type="ORF">ACFPOE_19500</name>
</gene>
<accession>A0ABW0NJJ4</accession>
<feature type="domain" description="Leucine-binding protein" evidence="6">
    <location>
        <begin position="27"/>
        <end position="364"/>
    </location>
</feature>
<dbReference type="InterPro" id="IPR000709">
    <property type="entry name" value="Leu_Ile_Val-bd"/>
</dbReference>
<evidence type="ECO:0000256" key="3">
    <source>
        <dbReference type="ARBA" id="ARBA00022729"/>
    </source>
</evidence>
<dbReference type="InterPro" id="IPR028082">
    <property type="entry name" value="Peripla_BP_I"/>
</dbReference>
<dbReference type="Proteomes" id="UP001596037">
    <property type="component" value="Unassembled WGS sequence"/>
</dbReference>